<proteinExistence type="predicted"/>
<gene>
    <name evidence="2" type="ORF">SAMN04488094_10886</name>
</gene>
<reference evidence="2 3" key="1">
    <citation type="submission" date="2016-10" db="EMBL/GenBank/DDBJ databases">
        <authorList>
            <person name="de Groot N.N."/>
        </authorList>
    </citation>
    <scope>NUCLEOTIDE SEQUENCE [LARGE SCALE GENOMIC DNA]</scope>
    <source>
        <strain evidence="2 3">DSM 19548</strain>
    </source>
</reference>
<protein>
    <recommendedName>
        <fullName evidence="1">DUF985 domain-containing protein</fullName>
    </recommendedName>
</protein>
<name>A0A1I1LEW7_9RHOB</name>
<dbReference type="InterPro" id="IPR009327">
    <property type="entry name" value="Cupin_DUF985"/>
</dbReference>
<dbReference type="Gene3D" id="2.60.120.10">
    <property type="entry name" value="Jelly Rolls"/>
    <property type="match status" value="1"/>
</dbReference>
<dbReference type="InterPro" id="IPR039935">
    <property type="entry name" value="YML079W-like"/>
</dbReference>
<dbReference type="Pfam" id="PF06172">
    <property type="entry name" value="Cupin_5"/>
    <property type="match status" value="1"/>
</dbReference>
<dbReference type="EMBL" id="FOLG01000008">
    <property type="protein sequence ID" value="SFC71569.1"/>
    <property type="molecule type" value="Genomic_DNA"/>
</dbReference>
<keyword evidence="3" id="KW-1185">Reference proteome</keyword>
<dbReference type="CDD" id="cd06121">
    <property type="entry name" value="cupin_YML079wp"/>
    <property type="match status" value="1"/>
</dbReference>
<dbReference type="STRING" id="441112.SAMN04488094_10886"/>
<evidence type="ECO:0000313" key="2">
    <source>
        <dbReference type="EMBL" id="SFC71569.1"/>
    </source>
</evidence>
<dbReference type="PANTHER" id="PTHR33387">
    <property type="entry name" value="RMLC-LIKE JELLY ROLL FOLD PROTEIN"/>
    <property type="match status" value="1"/>
</dbReference>
<accession>A0A1I1LEW7</accession>
<dbReference type="InterPro" id="IPR014710">
    <property type="entry name" value="RmlC-like_jellyroll"/>
</dbReference>
<dbReference type="AlphaFoldDB" id="A0A1I1LEW7"/>
<feature type="domain" description="DUF985" evidence="1">
    <location>
        <begin position="12"/>
        <end position="139"/>
    </location>
</feature>
<evidence type="ECO:0000259" key="1">
    <source>
        <dbReference type="Pfam" id="PF06172"/>
    </source>
</evidence>
<sequence length="148" mass="15988">MSAGVGRISPERVISELGLAPHPEGGWYRETWIEDGTAGRPAGTAIYYLLEDGQRSHWHTVDATEIWHFYAGAPLALRISATDTGPAQEYILGPEILAGQRPQLIVPAHHWQSAHAPDGWALVGCTVSPGFTFDGFTLAPPVFEISTA</sequence>
<dbReference type="SUPFAM" id="SSF51182">
    <property type="entry name" value="RmlC-like cupins"/>
    <property type="match status" value="1"/>
</dbReference>
<evidence type="ECO:0000313" key="3">
    <source>
        <dbReference type="Proteomes" id="UP000198728"/>
    </source>
</evidence>
<organism evidence="2 3">
    <name type="scientific">Tropicimonas isoalkanivorans</name>
    <dbReference type="NCBI Taxonomy" id="441112"/>
    <lineage>
        <taxon>Bacteria</taxon>
        <taxon>Pseudomonadati</taxon>
        <taxon>Pseudomonadota</taxon>
        <taxon>Alphaproteobacteria</taxon>
        <taxon>Rhodobacterales</taxon>
        <taxon>Roseobacteraceae</taxon>
        <taxon>Tropicimonas</taxon>
    </lineage>
</organism>
<dbReference type="PANTHER" id="PTHR33387:SF3">
    <property type="entry name" value="DUF985 DOMAIN-CONTAINING PROTEIN"/>
    <property type="match status" value="1"/>
</dbReference>
<dbReference type="Proteomes" id="UP000198728">
    <property type="component" value="Unassembled WGS sequence"/>
</dbReference>
<dbReference type="InterPro" id="IPR011051">
    <property type="entry name" value="RmlC_Cupin_sf"/>
</dbReference>